<feature type="transmembrane region" description="Helical" evidence="1">
    <location>
        <begin position="246"/>
        <end position="265"/>
    </location>
</feature>
<keyword evidence="1" id="KW-0812">Transmembrane</keyword>
<keyword evidence="1" id="KW-1133">Transmembrane helix</keyword>
<accession>A0ABU3LGM6</accession>
<keyword evidence="1" id="KW-0472">Membrane</keyword>
<keyword evidence="3" id="KW-1185">Reference proteome</keyword>
<name>A0ABU3LGM6_9FLAO</name>
<feature type="transmembrane region" description="Helical" evidence="1">
    <location>
        <begin position="217"/>
        <end position="234"/>
    </location>
</feature>
<protein>
    <submittedName>
        <fullName evidence="2">Uncharacterized protein</fullName>
    </submittedName>
</protein>
<feature type="transmembrane region" description="Helical" evidence="1">
    <location>
        <begin position="134"/>
        <end position="163"/>
    </location>
</feature>
<evidence type="ECO:0000256" key="1">
    <source>
        <dbReference type="SAM" id="Phobius"/>
    </source>
</evidence>
<organism evidence="2 3">
    <name type="scientific">Asprobacillus argus</name>
    <dbReference type="NCBI Taxonomy" id="3076534"/>
    <lineage>
        <taxon>Bacteria</taxon>
        <taxon>Pseudomonadati</taxon>
        <taxon>Bacteroidota</taxon>
        <taxon>Flavobacteriia</taxon>
        <taxon>Flavobacteriales</taxon>
        <taxon>Flavobacteriaceae</taxon>
        <taxon>Asprobacillus</taxon>
    </lineage>
</organism>
<gene>
    <name evidence="2" type="ORF">RQM59_10800</name>
</gene>
<evidence type="ECO:0000313" key="2">
    <source>
        <dbReference type="EMBL" id="MDT7832870.1"/>
    </source>
</evidence>
<feature type="transmembrane region" description="Helical" evidence="1">
    <location>
        <begin position="26"/>
        <end position="47"/>
    </location>
</feature>
<dbReference type="Proteomes" id="UP001257277">
    <property type="component" value="Unassembled WGS sequence"/>
</dbReference>
<dbReference type="EMBL" id="JAVTTO010000004">
    <property type="protein sequence ID" value="MDT7832870.1"/>
    <property type="molecule type" value="Genomic_DNA"/>
</dbReference>
<sequence>MSKDYKSSVFKDLLDKLQQESWQLELLISGFAIFGLFSSLGTIQLNLETANYDSRIYEILIWFSIKICCWILIISLLIHVTLRGLWIGALGLRYVSGDIDYDELKYSPKFTNFLSNKIGSFDKYIASLENYCSILFAISFLLIFYFLAVIMFLVTIMVIVFIFLDNDAEGVWETILSITGIVIILFLFLGMFLTFIDFITQGFLKRKKWTSKFYFPLYRVFSIVSLSFLYRPLVYNFLDNKFGRRLSFVLLPVFVAIFIFSSYSYRTSNYLNIDRSSSENYANPNNYEDLLEKNKDFVKIASIPSKVITDPYLKVFVIFNEHVENRLFDYNENLKPLIDIRGLESEISLTGNNWTRAERRKRDSLRLVYYKTFNKVYSVYVDNVKYPSDFIATTNVNKKLGFETYLNIKNLTEGKHLLKIARLRKRKKDTTNFIAVTIPFWHFKNN</sequence>
<feature type="transmembrane region" description="Helical" evidence="1">
    <location>
        <begin position="175"/>
        <end position="196"/>
    </location>
</feature>
<dbReference type="RefSeq" id="WP_349242123.1">
    <property type="nucleotide sequence ID" value="NZ_JAVTTO010000004.1"/>
</dbReference>
<proteinExistence type="predicted"/>
<comment type="caution">
    <text evidence="2">The sequence shown here is derived from an EMBL/GenBank/DDBJ whole genome shotgun (WGS) entry which is preliminary data.</text>
</comment>
<feature type="transmembrane region" description="Helical" evidence="1">
    <location>
        <begin position="59"/>
        <end position="82"/>
    </location>
</feature>
<evidence type="ECO:0000313" key="3">
    <source>
        <dbReference type="Proteomes" id="UP001257277"/>
    </source>
</evidence>
<reference evidence="2 3" key="1">
    <citation type="submission" date="2023-09" db="EMBL/GenBank/DDBJ databases">
        <title>Novel taxa isolated from Blanes Bay.</title>
        <authorList>
            <person name="Rey-Velasco X."/>
            <person name="Lucena T."/>
        </authorList>
    </citation>
    <scope>NUCLEOTIDE SEQUENCE [LARGE SCALE GENOMIC DNA]</scope>
    <source>
        <strain evidence="2 3">S356</strain>
    </source>
</reference>